<dbReference type="Proteomes" id="UP000467841">
    <property type="component" value="Unassembled WGS sequence"/>
</dbReference>
<proteinExistence type="predicted"/>
<evidence type="ECO:0000313" key="2">
    <source>
        <dbReference type="EMBL" id="CAA7034381.1"/>
    </source>
</evidence>
<feature type="region of interest" description="Disordered" evidence="1">
    <location>
        <begin position="47"/>
        <end position="83"/>
    </location>
</feature>
<gene>
    <name evidence="2" type="ORF">MERR_LOCUS21616</name>
</gene>
<organism evidence="2 3">
    <name type="scientific">Microthlaspi erraticum</name>
    <dbReference type="NCBI Taxonomy" id="1685480"/>
    <lineage>
        <taxon>Eukaryota</taxon>
        <taxon>Viridiplantae</taxon>
        <taxon>Streptophyta</taxon>
        <taxon>Embryophyta</taxon>
        <taxon>Tracheophyta</taxon>
        <taxon>Spermatophyta</taxon>
        <taxon>Magnoliopsida</taxon>
        <taxon>eudicotyledons</taxon>
        <taxon>Gunneridae</taxon>
        <taxon>Pentapetalae</taxon>
        <taxon>rosids</taxon>
        <taxon>malvids</taxon>
        <taxon>Brassicales</taxon>
        <taxon>Brassicaceae</taxon>
        <taxon>Coluteocarpeae</taxon>
        <taxon>Microthlaspi</taxon>
    </lineage>
</organism>
<dbReference type="AlphaFoldDB" id="A0A6D2J3B2"/>
<name>A0A6D2J3B2_9BRAS</name>
<protein>
    <submittedName>
        <fullName evidence="2">Uncharacterized protein</fullName>
    </submittedName>
</protein>
<sequence length="146" mass="17194">MTKGKVNQESYTEGIKNLIWVRDLKHIKPTLLESEKDSSFEESMRICKSGSSKEDKNSKATRYEAVTKQRGTEEDPVVRERERDCEGQAKRRVIIKRDTVKLRALEEKEGKVSFCKKRKEIWRIWIGEKRMALVGFLRFISVRKDD</sequence>
<keyword evidence="3" id="KW-1185">Reference proteome</keyword>
<dbReference type="EMBL" id="CACVBM020001146">
    <property type="protein sequence ID" value="CAA7034381.1"/>
    <property type="molecule type" value="Genomic_DNA"/>
</dbReference>
<accession>A0A6D2J3B2</accession>
<reference evidence="2" key="1">
    <citation type="submission" date="2020-01" db="EMBL/GenBank/DDBJ databases">
        <authorList>
            <person name="Mishra B."/>
        </authorList>
    </citation>
    <scope>NUCLEOTIDE SEQUENCE [LARGE SCALE GENOMIC DNA]</scope>
</reference>
<evidence type="ECO:0000313" key="3">
    <source>
        <dbReference type="Proteomes" id="UP000467841"/>
    </source>
</evidence>
<evidence type="ECO:0000256" key="1">
    <source>
        <dbReference type="SAM" id="MobiDB-lite"/>
    </source>
</evidence>
<comment type="caution">
    <text evidence="2">The sequence shown here is derived from an EMBL/GenBank/DDBJ whole genome shotgun (WGS) entry which is preliminary data.</text>
</comment>